<evidence type="ECO:0000313" key="2">
    <source>
        <dbReference type="EMBL" id="TCT21477.1"/>
    </source>
</evidence>
<protein>
    <submittedName>
        <fullName evidence="2">Uncharacterized protein</fullName>
    </submittedName>
</protein>
<dbReference type="EMBL" id="SMAO01000004">
    <property type="protein sequence ID" value="TCT21477.1"/>
    <property type="molecule type" value="Genomic_DNA"/>
</dbReference>
<name>A0A4R3N011_9GAMM</name>
<organism evidence="2 3">
    <name type="scientific">Thiobaca trueperi</name>
    <dbReference type="NCBI Taxonomy" id="127458"/>
    <lineage>
        <taxon>Bacteria</taxon>
        <taxon>Pseudomonadati</taxon>
        <taxon>Pseudomonadota</taxon>
        <taxon>Gammaproteobacteria</taxon>
        <taxon>Chromatiales</taxon>
        <taxon>Chromatiaceae</taxon>
        <taxon>Thiobaca</taxon>
    </lineage>
</organism>
<comment type="caution">
    <text evidence="2">The sequence shown here is derived from an EMBL/GenBank/DDBJ whole genome shotgun (WGS) entry which is preliminary data.</text>
</comment>
<feature type="compositionally biased region" description="Polar residues" evidence="1">
    <location>
        <begin position="122"/>
        <end position="135"/>
    </location>
</feature>
<reference evidence="2 3" key="1">
    <citation type="submission" date="2019-03" db="EMBL/GenBank/DDBJ databases">
        <title>Genomic Encyclopedia of Type Strains, Phase IV (KMG-IV): sequencing the most valuable type-strain genomes for metagenomic binning, comparative biology and taxonomic classification.</title>
        <authorList>
            <person name="Goeker M."/>
        </authorList>
    </citation>
    <scope>NUCLEOTIDE SEQUENCE [LARGE SCALE GENOMIC DNA]</scope>
    <source>
        <strain evidence="2 3">DSM 13587</strain>
    </source>
</reference>
<keyword evidence="3" id="KW-1185">Reference proteome</keyword>
<accession>A0A4R3N011</accession>
<evidence type="ECO:0000256" key="1">
    <source>
        <dbReference type="SAM" id="MobiDB-lite"/>
    </source>
</evidence>
<gene>
    <name evidence="2" type="ORF">EDC35_104336</name>
</gene>
<evidence type="ECO:0000313" key="3">
    <source>
        <dbReference type="Proteomes" id="UP000295717"/>
    </source>
</evidence>
<proteinExistence type="predicted"/>
<dbReference type="OrthoDB" id="9813435at2"/>
<dbReference type="RefSeq" id="WP_132977063.1">
    <property type="nucleotide sequence ID" value="NZ_SMAO01000004.1"/>
</dbReference>
<sequence length="599" mass="64188">MNILTPRIPIRKPPNTRHRSMVVACFLALGTTFGAVSLAVSQEALPPIDTPKGLAAAVATPGSDAPLPSEPFGYPDEPVESAAVKTKGGTPGGVIFLKDIPRALTPEVSYPQVILQGEQLQPLTDDQSQDPTSPFSVIPTDRPSAPPKLDQTNAPGDAKAPGDLVAQWKAISNTGWIPPDTVHAVGPSHVIEAVNSGFAVYNKTGGTIQAHTTYDSFMNKPSPWSSGAFMYDPRVIYDPWHNRFLMLILGLDETNQKSYFWVAVSKTSNPTQGWCRWRWDSTIGSGSTAQWLDYAGLGADKWGVYVTGNYFRFGGSFQTSMIQTINPAIFTANCAGATNGVKWTGLTWPSGGSAFSLQPALPHSASSTSNTYFVNTFSGSGNSMLLWKLGGSRTSAAAATLSRSAIAVQQYYAIGNNVKQPGSSVRIDGGDARVMNAVYSQGRVFTTLTTDVNNNGNRSGWLTVRLNTSNNSRDWQHLLYGGNGFYYFYPAITVQGGGSANAHLGVFGGWTDAETAQSAATKYGSGLVKIYDNQPAATTGPFLNLVNGLGVYNRVSNGRNRWGDYSGAGYDWSTGNLWGAFEWADTGNKWATSISARKF</sequence>
<feature type="region of interest" description="Disordered" evidence="1">
    <location>
        <begin position="122"/>
        <end position="159"/>
    </location>
</feature>
<dbReference type="Proteomes" id="UP000295717">
    <property type="component" value="Unassembled WGS sequence"/>
</dbReference>
<dbReference type="AlphaFoldDB" id="A0A4R3N011"/>